<evidence type="ECO:0008006" key="3">
    <source>
        <dbReference type="Google" id="ProtNLM"/>
    </source>
</evidence>
<dbReference type="PANTHER" id="PTHR40036">
    <property type="entry name" value="MACROCIN O-METHYLTRANSFERASE"/>
    <property type="match status" value="1"/>
</dbReference>
<dbReference type="Proteomes" id="UP001262410">
    <property type="component" value="Unassembled WGS sequence"/>
</dbReference>
<name>A0ABU1JK25_9PROT</name>
<dbReference type="RefSeq" id="WP_309793054.1">
    <property type="nucleotide sequence ID" value="NZ_JAVDPW010000002.1"/>
</dbReference>
<dbReference type="InterPro" id="IPR029063">
    <property type="entry name" value="SAM-dependent_MTases_sf"/>
</dbReference>
<comment type="caution">
    <text evidence="1">The sequence shown here is derived from an EMBL/GenBank/DDBJ whole genome shotgun (WGS) entry which is preliminary data.</text>
</comment>
<evidence type="ECO:0000313" key="1">
    <source>
        <dbReference type="EMBL" id="MDR6288958.1"/>
    </source>
</evidence>
<dbReference type="InterPro" id="IPR008884">
    <property type="entry name" value="TylF_MeTrfase"/>
</dbReference>
<gene>
    <name evidence="1" type="ORF">E9232_001465</name>
</gene>
<dbReference type="Pfam" id="PF05711">
    <property type="entry name" value="TylF"/>
    <property type="match status" value="1"/>
</dbReference>
<reference evidence="1 2" key="1">
    <citation type="submission" date="2023-07" db="EMBL/GenBank/DDBJ databases">
        <title>Sorghum-associated microbial communities from plants grown in Nebraska, USA.</title>
        <authorList>
            <person name="Schachtman D."/>
        </authorList>
    </citation>
    <scope>NUCLEOTIDE SEQUENCE [LARGE SCALE GENOMIC DNA]</scope>
    <source>
        <strain evidence="1 2">584</strain>
    </source>
</reference>
<dbReference type="PANTHER" id="PTHR40036:SF1">
    <property type="entry name" value="MACROCIN O-METHYLTRANSFERASE"/>
    <property type="match status" value="1"/>
</dbReference>
<dbReference type="Gene3D" id="3.40.50.150">
    <property type="entry name" value="Vaccinia Virus protein VP39"/>
    <property type="match status" value="1"/>
</dbReference>
<evidence type="ECO:0000313" key="2">
    <source>
        <dbReference type="Proteomes" id="UP001262410"/>
    </source>
</evidence>
<sequence>MLEQFAKKFVDALLLPTARRLRRRLGTSTVVGVMQQMARERSAAYGTEHMKSAILFDDPDGLRPYAFKKRIPGGLNLEFGVWQGKGVNTFASLTDEMVYGFDSFEGLMEDWGGQIGSEKGLFDVGGQLPKVRSNVRLIKGWFQDTLPGFLAEHPGDLSFMNVDCDTYEATTYVLQTIDKRIVVGTIIIFDEYLNYPGWELGEYKAWQEFCAANAVTYDYLAIYEGRVALKVTGRS</sequence>
<dbReference type="SUPFAM" id="SSF53335">
    <property type="entry name" value="S-adenosyl-L-methionine-dependent methyltransferases"/>
    <property type="match status" value="1"/>
</dbReference>
<dbReference type="EMBL" id="JAVDPW010000002">
    <property type="protein sequence ID" value="MDR6288958.1"/>
    <property type="molecule type" value="Genomic_DNA"/>
</dbReference>
<organism evidence="1 2">
    <name type="scientific">Inquilinus ginsengisoli</name>
    <dbReference type="NCBI Taxonomy" id="363840"/>
    <lineage>
        <taxon>Bacteria</taxon>
        <taxon>Pseudomonadati</taxon>
        <taxon>Pseudomonadota</taxon>
        <taxon>Alphaproteobacteria</taxon>
        <taxon>Rhodospirillales</taxon>
        <taxon>Rhodospirillaceae</taxon>
        <taxon>Inquilinus</taxon>
    </lineage>
</organism>
<keyword evidence="2" id="KW-1185">Reference proteome</keyword>
<accession>A0ABU1JK25</accession>
<protein>
    <recommendedName>
        <fullName evidence="3">Methyltransferase</fullName>
    </recommendedName>
</protein>
<proteinExistence type="predicted"/>